<dbReference type="InterPro" id="IPR007055">
    <property type="entry name" value="BON_dom"/>
</dbReference>
<protein>
    <recommendedName>
        <fullName evidence="2">BON domain-containing protein</fullName>
    </recommendedName>
</protein>
<comment type="caution">
    <text evidence="3">The sequence shown here is derived from an EMBL/GenBank/DDBJ whole genome shotgun (WGS) entry which is preliminary data.</text>
</comment>
<dbReference type="Proteomes" id="UP000620266">
    <property type="component" value="Unassembled WGS sequence"/>
</dbReference>
<dbReference type="PANTHER" id="PTHR34606:SF15">
    <property type="entry name" value="BON DOMAIN-CONTAINING PROTEIN"/>
    <property type="match status" value="1"/>
</dbReference>
<evidence type="ECO:0000259" key="2">
    <source>
        <dbReference type="PROSITE" id="PS50914"/>
    </source>
</evidence>
<sequence length="108" mass="11025">MKQIHRACALALCAAVLGGCASTAPEANKETTAAAAPSSADAALRKDVEKAIAAESQLDGSKIAVAAKDGEVTLSGQVKNDWLKYLAETTAKGVKSVKSVKNSIKVPD</sequence>
<dbReference type="InterPro" id="IPR051686">
    <property type="entry name" value="Lipoprotein_DolP"/>
</dbReference>
<organism evidence="3 4">
    <name type="scientific">Oxalicibacterium flavum</name>
    <dbReference type="NCBI Taxonomy" id="179467"/>
    <lineage>
        <taxon>Bacteria</taxon>
        <taxon>Pseudomonadati</taxon>
        <taxon>Pseudomonadota</taxon>
        <taxon>Betaproteobacteria</taxon>
        <taxon>Burkholderiales</taxon>
        <taxon>Oxalobacteraceae</taxon>
        <taxon>Oxalicibacterium</taxon>
    </lineage>
</organism>
<reference evidence="3" key="1">
    <citation type="journal article" date="2014" name="Int. J. Syst. Evol. Microbiol.">
        <title>Complete genome sequence of Corynebacterium casei LMG S-19264T (=DSM 44701T), isolated from a smear-ripened cheese.</title>
        <authorList>
            <consortium name="US DOE Joint Genome Institute (JGI-PGF)"/>
            <person name="Walter F."/>
            <person name="Albersmeier A."/>
            <person name="Kalinowski J."/>
            <person name="Ruckert C."/>
        </authorList>
    </citation>
    <scope>NUCLEOTIDE SEQUENCE</scope>
    <source>
        <strain evidence="3">CCM 7086</strain>
    </source>
</reference>
<dbReference type="AlphaFoldDB" id="A0A8J2UL78"/>
<dbReference type="EMBL" id="BMCG01000004">
    <property type="protein sequence ID" value="GGC11425.1"/>
    <property type="molecule type" value="Genomic_DNA"/>
</dbReference>
<accession>A0A8J2UL78</accession>
<keyword evidence="4" id="KW-1185">Reference proteome</keyword>
<dbReference type="PROSITE" id="PS51257">
    <property type="entry name" value="PROKAR_LIPOPROTEIN"/>
    <property type="match status" value="1"/>
</dbReference>
<dbReference type="SMART" id="SM00749">
    <property type="entry name" value="BON"/>
    <property type="match status" value="1"/>
</dbReference>
<feature type="chain" id="PRO_5035184154" description="BON domain-containing protein" evidence="1">
    <location>
        <begin position="24"/>
        <end position="108"/>
    </location>
</feature>
<evidence type="ECO:0000256" key="1">
    <source>
        <dbReference type="SAM" id="SignalP"/>
    </source>
</evidence>
<dbReference type="RefSeq" id="WP_188396189.1">
    <property type="nucleotide sequence ID" value="NZ_BMCG01000004.1"/>
</dbReference>
<dbReference type="Gene3D" id="3.30.1340.30">
    <property type="match status" value="1"/>
</dbReference>
<proteinExistence type="predicted"/>
<dbReference type="PROSITE" id="PS50914">
    <property type="entry name" value="BON"/>
    <property type="match status" value="1"/>
</dbReference>
<gene>
    <name evidence="3" type="ORF">GCM10007205_20720</name>
</gene>
<dbReference type="InterPro" id="IPR014004">
    <property type="entry name" value="Transpt-assoc_nodulatn_dom_bac"/>
</dbReference>
<reference evidence="3" key="2">
    <citation type="submission" date="2020-09" db="EMBL/GenBank/DDBJ databases">
        <authorList>
            <person name="Sun Q."/>
            <person name="Sedlacek I."/>
        </authorList>
    </citation>
    <scope>NUCLEOTIDE SEQUENCE</scope>
    <source>
        <strain evidence="3">CCM 7086</strain>
    </source>
</reference>
<evidence type="ECO:0000313" key="3">
    <source>
        <dbReference type="EMBL" id="GGC11425.1"/>
    </source>
</evidence>
<dbReference type="Pfam" id="PF04972">
    <property type="entry name" value="BON"/>
    <property type="match status" value="1"/>
</dbReference>
<feature type="signal peptide" evidence="1">
    <location>
        <begin position="1"/>
        <end position="23"/>
    </location>
</feature>
<keyword evidence="1" id="KW-0732">Signal</keyword>
<feature type="domain" description="BON" evidence="2">
    <location>
        <begin position="40"/>
        <end position="108"/>
    </location>
</feature>
<dbReference type="PANTHER" id="PTHR34606">
    <property type="entry name" value="BON DOMAIN-CONTAINING PROTEIN"/>
    <property type="match status" value="1"/>
</dbReference>
<name>A0A8J2UL78_9BURK</name>
<evidence type="ECO:0000313" key="4">
    <source>
        <dbReference type="Proteomes" id="UP000620266"/>
    </source>
</evidence>